<dbReference type="InterPro" id="IPR017972">
    <property type="entry name" value="Cyt_P450_CS"/>
</dbReference>
<dbReference type="EMBL" id="JBFCZG010000003">
    <property type="protein sequence ID" value="KAL3424986.1"/>
    <property type="molecule type" value="Genomic_DNA"/>
</dbReference>
<dbReference type="PRINTS" id="PR00463">
    <property type="entry name" value="EP450I"/>
</dbReference>
<evidence type="ECO:0000256" key="1">
    <source>
        <dbReference type="ARBA" id="ARBA00001971"/>
    </source>
</evidence>
<keyword evidence="8" id="KW-0812">Transmembrane</keyword>
<comment type="cofactor">
    <cofactor evidence="1">
        <name>heme</name>
        <dbReference type="ChEBI" id="CHEBI:30413"/>
    </cofactor>
</comment>
<keyword evidence="4 7" id="KW-0560">Oxidoreductase</keyword>
<evidence type="ECO:0000256" key="5">
    <source>
        <dbReference type="ARBA" id="ARBA00023004"/>
    </source>
</evidence>
<dbReference type="PANTHER" id="PTHR24305">
    <property type="entry name" value="CYTOCHROME P450"/>
    <property type="match status" value="1"/>
</dbReference>
<keyword evidence="8" id="KW-1133">Transmembrane helix</keyword>
<protein>
    <recommendedName>
        <fullName evidence="11">Cytochrome P450</fullName>
    </recommendedName>
</protein>
<dbReference type="Pfam" id="PF00067">
    <property type="entry name" value="p450"/>
    <property type="match status" value="1"/>
</dbReference>
<dbReference type="PROSITE" id="PS00086">
    <property type="entry name" value="CYTOCHROME_P450"/>
    <property type="match status" value="1"/>
</dbReference>
<evidence type="ECO:0000256" key="4">
    <source>
        <dbReference type="ARBA" id="ARBA00023002"/>
    </source>
</evidence>
<evidence type="ECO:0000256" key="7">
    <source>
        <dbReference type="RuleBase" id="RU000461"/>
    </source>
</evidence>
<sequence>MRLLFEYSLTQVAFAGSVIFIAYALTIAVYRIFLSPISHIPGPKLAALTYWYECYHDVIHRGQFVFHMQTLHKRYGPIIRINPHEVHIIDPAFYNTLYSTPGQKRDRDYWHTRANNLDRSLLSTIGHDLHRKRRAALSPFFSTASVHKLEGVIRERTATLLHRLLEGKGTDEVFPMDRAFAAWSNDVINDFSFGSCDHRIEAPDFDPEFHELSLRVSRTTIAIKQFPWVLAIVSSLPRSLAMNCGPELAAFVLIRENMQAKIREVKMQVKEKEGRRTIFHELLNSNLPEEEKETSRMAEEGVLVIAAGTDTTAWTLAVATYYLLSSPIILRTLKRELADAQKQEPREDRTLPLNTLEHLPYLTAVIKEALRLSYGVSGRLTRVAPENELVYGEYVLPRGTSISMTTVHLHHNETNFPESKTFLPERWLGDAGRDRDRFLTSFSRGSRGCLGINLAWTELYIALGSLFGTFGAKVVRDGEQHVILEPGDLALVELFETDVGDVEIRADGFFPQTKQGSKGVRIRVLDIPQL</sequence>
<organism evidence="9 10">
    <name type="scientific">Phlyctema vagabunda</name>
    <dbReference type="NCBI Taxonomy" id="108571"/>
    <lineage>
        <taxon>Eukaryota</taxon>
        <taxon>Fungi</taxon>
        <taxon>Dikarya</taxon>
        <taxon>Ascomycota</taxon>
        <taxon>Pezizomycotina</taxon>
        <taxon>Leotiomycetes</taxon>
        <taxon>Helotiales</taxon>
        <taxon>Dermateaceae</taxon>
        <taxon>Phlyctema</taxon>
    </lineage>
</organism>
<keyword evidence="3 7" id="KW-0479">Metal-binding</keyword>
<keyword evidence="8" id="KW-0472">Membrane</keyword>
<dbReference type="InterPro" id="IPR050121">
    <property type="entry name" value="Cytochrome_P450_monoxygenase"/>
</dbReference>
<evidence type="ECO:0000313" key="10">
    <source>
        <dbReference type="Proteomes" id="UP001629113"/>
    </source>
</evidence>
<dbReference type="PANTHER" id="PTHR24305:SF157">
    <property type="entry name" value="N-ACETYLTRYPTOPHAN 6-HYDROXYLASE IVOC-RELATED"/>
    <property type="match status" value="1"/>
</dbReference>
<evidence type="ECO:0000256" key="3">
    <source>
        <dbReference type="ARBA" id="ARBA00022723"/>
    </source>
</evidence>
<dbReference type="CDD" id="cd11062">
    <property type="entry name" value="CYP58-like"/>
    <property type="match status" value="1"/>
</dbReference>
<dbReference type="SUPFAM" id="SSF48264">
    <property type="entry name" value="Cytochrome P450"/>
    <property type="match status" value="1"/>
</dbReference>
<comment type="similarity">
    <text evidence="2 7">Belongs to the cytochrome P450 family.</text>
</comment>
<evidence type="ECO:0000256" key="8">
    <source>
        <dbReference type="SAM" id="Phobius"/>
    </source>
</evidence>
<gene>
    <name evidence="9" type="ORF">PVAG01_04267</name>
</gene>
<reference evidence="9 10" key="1">
    <citation type="submission" date="2024-06" db="EMBL/GenBank/DDBJ databases">
        <title>Complete genome of Phlyctema vagabunda strain 19-DSS-EL-015.</title>
        <authorList>
            <person name="Fiorenzani C."/>
        </authorList>
    </citation>
    <scope>NUCLEOTIDE SEQUENCE [LARGE SCALE GENOMIC DNA]</scope>
    <source>
        <strain evidence="9 10">19-DSS-EL-015</strain>
    </source>
</reference>
<keyword evidence="6 7" id="KW-0503">Monooxygenase</keyword>
<dbReference type="InterPro" id="IPR002401">
    <property type="entry name" value="Cyt_P450_E_grp-I"/>
</dbReference>
<evidence type="ECO:0000256" key="2">
    <source>
        <dbReference type="ARBA" id="ARBA00010617"/>
    </source>
</evidence>
<feature type="transmembrane region" description="Helical" evidence="8">
    <location>
        <begin position="12"/>
        <end position="34"/>
    </location>
</feature>
<proteinExistence type="inferred from homology"/>
<keyword evidence="7" id="KW-0349">Heme</keyword>
<comment type="caution">
    <text evidence="9">The sequence shown here is derived from an EMBL/GenBank/DDBJ whole genome shotgun (WGS) entry which is preliminary data.</text>
</comment>
<keyword evidence="5 7" id="KW-0408">Iron</keyword>
<dbReference type="Gene3D" id="1.10.630.10">
    <property type="entry name" value="Cytochrome P450"/>
    <property type="match status" value="1"/>
</dbReference>
<keyword evidence="10" id="KW-1185">Reference proteome</keyword>
<evidence type="ECO:0000313" key="9">
    <source>
        <dbReference type="EMBL" id="KAL3424986.1"/>
    </source>
</evidence>
<dbReference type="InterPro" id="IPR001128">
    <property type="entry name" value="Cyt_P450"/>
</dbReference>
<name>A0ABR4PQ26_9HELO</name>
<accession>A0ABR4PQ26</accession>
<dbReference type="InterPro" id="IPR036396">
    <property type="entry name" value="Cyt_P450_sf"/>
</dbReference>
<dbReference type="Proteomes" id="UP001629113">
    <property type="component" value="Unassembled WGS sequence"/>
</dbReference>
<evidence type="ECO:0000256" key="6">
    <source>
        <dbReference type="ARBA" id="ARBA00023033"/>
    </source>
</evidence>
<dbReference type="PRINTS" id="PR00385">
    <property type="entry name" value="P450"/>
</dbReference>
<evidence type="ECO:0008006" key="11">
    <source>
        <dbReference type="Google" id="ProtNLM"/>
    </source>
</evidence>